<dbReference type="InterPro" id="IPR043128">
    <property type="entry name" value="Rev_trsase/Diguanyl_cyclase"/>
</dbReference>
<dbReference type="Gene3D" id="1.10.150.20">
    <property type="entry name" value="5' to 3' exonuclease, C-terminal subdomain"/>
    <property type="match status" value="1"/>
</dbReference>
<dbReference type="InterPro" id="IPR036775">
    <property type="entry name" value="DNA_pol_Y-fam_lit_finger_sf"/>
</dbReference>
<dbReference type="InterPro" id="IPR050356">
    <property type="entry name" value="SulA_CellDiv_inhibitor"/>
</dbReference>
<dbReference type="GO" id="GO:0003887">
    <property type="term" value="F:DNA-directed DNA polymerase activity"/>
    <property type="evidence" value="ECO:0007669"/>
    <property type="project" value="UniProtKB-EC"/>
</dbReference>
<evidence type="ECO:0000313" key="4">
    <source>
        <dbReference type="EMBL" id="ALA57084.1"/>
    </source>
</evidence>
<dbReference type="InterPro" id="IPR043502">
    <property type="entry name" value="DNA/RNA_pol_sf"/>
</dbReference>
<keyword evidence="4" id="KW-0548">Nucleotidyltransferase</keyword>
<organism evidence="4 5">
    <name type="scientific">Nitrospira moscoviensis</name>
    <dbReference type="NCBI Taxonomy" id="42253"/>
    <lineage>
        <taxon>Bacteria</taxon>
        <taxon>Pseudomonadati</taxon>
        <taxon>Nitrospirota</taxon>
        <taxon>Nitrospiria</taxon>
        <taxon>Nitrospirales</taxon>
        <taxon>Nitrospiraceae</taxon>
        <taxon>Nitrospira</taxon>
    </lineage>
</organism>
<evidence type="ECO:0000313" key="5">
    <source>
        <dbReference type="Proteomes" id="UP000069205"/>
    </source>
</evidence>
<keyword evidence="4" id="KW-0808">Transferase</keyword>
<dbReference type="Pfam" id="PF11799">
    <property type="entry name" value="IMS_C"/>
    <property type="match status" value="1"/>
</dbReference>
<dbReference type="Proteomes" id="UP000069205">
    <property type="component" value="Chromosome"/>
</dbReference>
<dbReference type="GO" id="GO:0003684">
    <property type="term" value="F:damaged DNA binding"/>
    <property type="evidence" value="ECO:0007669"/>
    <property type="project" value="InterPro"/>
</dbReference>
<dbReference type="AlphaFoldDB" id="A0A0K2G8A5"/>
<accession>A0A0K2G8A5</accession>
<proteinExistence type="inferred from homology"/>
<name>A0A0K2G8A5_NITMO</name>
<dbReference type="EC" id="2.7.7.7" evidence="4"/>
<evidence type="ECO:0000256" key="2">
    <source>
        <dbReference type="ARBA" id="ARBA00022763"/>
    </source>
</evidence>
<dbReference type="Gene3D" id="3.30.70.270">
    <property type="match status" value="1"/>
</dbReference>
<sequence>MDRQIVCLHIPSFGVALARAGDASLRNRPVAVAPVHTPRAVIREISDEAFREGLQPGMSVEAARLLCPGLRVIPPDLSRMQEAHGELEQHIRPFAPAWESIRLGSLFLDLTGMTKLFGPCIDTAARIGRKLTQKQGWSSVIGLAGNKLVAQLAATTLTKPPQVLSIHPGSEQPFLAPLPALWLPGLRRTHLSQMWQRLEDLNLRTIGAIASVPPAQLETALGAPARLLHDWALGVDPSPVRSSVAQPSLAQSLTLDPDEVDDRFVLGRLYGLLERLCTALRQQRRVCRHLVLTIRHSDHVEEAAQQTLPHSTCWEADLEPVLTRLFFRCFRRRVRLTHLTLSVTQLEPPAEQLSLFDEPEPAAPPRSHRLSLALDAIRAKFGERAVLWGKTRP</sequence>
<dbReference type="SUPFAM" id="SSF100879">
    <property type="entry name" value="Lesion bypass DNA polymerase (Y-family), little finger domain"/>
    <property type="match status" value="1"/>
</dbReference>
<dbReference type="Gene3D" id="3.30.1490.100">
    <property type="entry name" value="DNA polymerase, Y-family, little finger domain"/>
    <property type="match status" value="1"/>
</dbReference>
<protein>
    <submittedName>
        <fullName evidence="4">Putative DNA polymerase IV</fullName>
        <ecNumber evidence="4">2.7.7.7</ecNumber>
    </submittedName>
</protein>
<dbReference type="EMBL" id="CP011801">
    <property type="protein sequence ID" value="ALA57084.1"/>
    <property type="molecule type" value="Genomic_DNA"/>
</dbReference>
<keyword evidence="5" id="KW-1185">Reference proteome</keyword>
<reference evidence="4 5" key="1">
    <citation type="journal article" date="2015" name="Proc. Natl. Acad. Sci. U.S.A.">
        <title>Expanded metabolic versatility of ubiquitous nitrite-oxidizing bacteria from the genus Nitrospira.</title>
        <authorList>
            <person name="Koch H."/>
            <person name="Lucker S."/>
            <person name="Albertsen M."/>
            <person name="Kitzinger K."/>
            <person name="Herbold C."/>
            <person name="Spieck E."/>
            <person name="Nielsen P.H."/>
            <person name="Wagner M."/>
            <person name="Daims H."/>
        </authorList>
    </citation>
    <scope>NUCLEOTIDE SEQUENCE [LARGE SCALE GENOMIC DNA]</scope>
    <source>
        <strain evidence="4 5">NSP M-1</strain>
    </source>
</reference>
<evidence type="ECO:0000256" key="1">
    <source>
        <dbReference type="ARBA" id="ARBA00010945"/>
    </source>
</evidence>
<dbReference type="InterPro" id="IPR017961">
    <property type="entry name" value="DNA_pol_Y-fam_little_finger"/>
</dbReference>
<dbReference type="STRING" id="42253.NITMOv2_0648"/>
<gene>
    <name evidence="4" type="ORF">NITMOv2_0648</name>
</gene>
<dbReference type="GO" id="GO:0006281">
    <property type="term" value="P:DNA repair"/>
    <property type="evidence" value="ECO:0007669"/>
    <property type="project" value="InterPro"/>
</dbReference>
<dbReference type="InterPro" id="IPR001126">
    <property type="entry name" value="UmuC"/>
</dbReference>
<comment type="similarity">
    <text evidence="1">Belongs to the DNA polymerase type-Y family.</text>
</comment>
<dbReference type="PANTHER" id="PTHR35369">
    <property type="entry name" value="BLR3025 PROTEIN-RELATED"/>
    <property type="match status" value="1"/>
</dbReference>
<dbReference type="SUPFAM" id="SSF56672">
    <property type="entry name" value="DNA/RNA polymerases"/>
    <property type="match status" value="1"/>
</dbReference>
<keyword evidence="2" id="KW-0227">DNA damage</keyword>
<evidence type="ECO:0000259" key="3">
    <source>
        <dbReference type="PROSITE" id="PS50173"/>
    </source>
</evidence>
<dbReference type="PATRIC" id="fig|42253.5.peg.642"/>
<dbReference type="PROSITE" id="PS50173">
    <property type="entry name" value="UMUC"/>
    <property type="match status" value="1"/>
</dbReference>
<dbReference type="Pfam" id="PF00817">
    <property type="entry name" value="IMS"/>
    <property type="match status" value="1"/>
</dbReference>
<dbReference type="Gene3D" id="3.40.1170.60">
    <property type="match status" value="1"/>
</dbReference>
<dbReference type="PANTHER" id="PTHR35369:SF2">
    <property type="entry name" value="BLR3025 PROTEIN"/>
    <property type="match status" value="1"/>
</dbReference>
<feature type="domain" description="UmuC" evidence="3">
    <location>
        <begin position="5"/>
        <end position="187"/>
    </location>
</feature>
<dbReference type="KEGG" id="nmv:NITMOv2_0648"/>